<dbReference type="EMBL" id="CP040818">
    <property type="protein sequence ID" value="QDL91388.1"/>
    <property type="molecule type" value="Genomic_DNA"/>
</dbReference>
<dbReference type="AlphaFoldDB" id="A0A5B8FGY6"/>
<dbReference type="PROSITE" id="PS01040">
    <property type="entry name" value="SBP_BACTERIAL_5"/>
    <property type="match status" value="1"/>
</dbReference>
<dbReference type="InterPro" id="IPR030678">
    <property type="entry name" value="Peptide/Ni-bd"/>
</dbReference>
<dbReference type="KEGG" id="ppru:FDP22_06080"/>
<evidence type="ECO:0000259" key="5">
    <source>
        <dbReference type="Pfam" id="PF00496"/>
    </source>
</evidence>
<dbReference type="PANTHER" id="PTHR30290">
    <property type="entry name" value="PERIPLASMIC BINDING COMPONENT OF ABC TRANSPORTER"/>
    <property type="match status" value="1"/>
</dbReference>
<comment type="subcellular location">
    <subcellularLocation>
        <location evidence="1">Periplasm</location>
    </subcellularLocation>
</comment>
<dbReference type="GO" id="GO:0030288">
    <property type="term" value="C:outer membrane-bounded periplasmic space"/>
    <property type="evidence" value="ECO:0007669"/>
    <property type="project" value="UniProtKB-ARBA"/>
</dbReference>
<feature type="domain" description="Solute-binding protein family 5" evidence="5">
    <location>
        <begin position="85"/>
        <end position="468"/>
    </location>
</feature>
<evidence type="ECO:0000256" key="4">
    <source>
        <dbReference type="SAM" id="SignalP"/>
    </source>
</evidence>
<proteinExistence type="inferred from homology"/>
<evidence type="ECO:0000256" key="2">
    <source>
        <dbReference type="ARBA" id="ARBA00005695"/>
    </source>
</evidence>
<dbReference type="Gene3D" id="3.10.105.10">
    <property type="entry name" value="Dipeptide-binding Protein, Domain 3"/>
    <property type="match status" value="1"/>
</dbReference>
<dbReference type="GO" id="GO:1904680">
    <property type="term" value="F:peptide transmembrane transporter activity"/>
    <property type="evidence" value="ECO:0007669"/>
    <property type="project" value="TreeGrafter"/>
</dbReference>
<protein>
    <submittedName>
        <fullName evidence="6">ABC transporter substrate-binding protein</fullName>
    </submittedName>
</protein>
<dbReference type="Proteomes" id="UP000305888">
    <property type="component" value="Chromosome"/>
</dbReference>
<dbReference type="GO" id="GO:0015833">
    <property type="term" value="P:peptide transport"/>
    <property type="evidence" value="ECO:0007669"/>
    <property type="project" value="TreeGrafter"/>
</dbReference>
<evidence type="ECO:0000313" key="7">
    <source>
        <dbReference type="Proteomes" id="UP000305888"/>
    </source>
</evidence>
<dbReference type="InterPro" id="IPR000914">
    <property type="entry name" value="SBP_5_dom"/>
</dbReference>
<gene>
    <name evidence="6" type="ORF">FDP22_06080</name>
</gene>
<reference evidence="6 7" key="1">
    <citation type="submission" date="2019-06" db="EMBL/GenBank/DDBJ databases">
        <title>Genome sequence of Rhodobacteraceae bacterium D4M1.</title>
        <authorList>
            <person name="Cao J."/>
        </authorList>
    </citation>
    <scope>NUCLEOTIDE SEQUENCE [LARGE SCALE GENOMIC DNA]</scope>
    <source>
        <strain evidence="6 7">D4M1</strain>
    </source>
</reference>
<name>A0A5B8FGY6_9RHOB</name>
<dbReference type="Pfam" id="PF00496">
    <property type="entry name" value="SBP_bac_5"/>
    <property type="match status" value="1"/>
</dbReference>
<keyword evidence="3 4" id="KW-0732">Signal</keyword>
<organism evidence="6 7">
    <name type="scientific">Paroceanicella profunda</name>
    <dbReference type="NCBI Taxonomy" id="2579971"/>
    <lineage>
        <taxon>Bacteria</taxon>
        <taxon>Pseudomonadati</taxon>
        <taxon>Pseudomonadota</taxon>
        <taxon>Alphaproteobacteria</taxon>
        <taxon>Rhodobacterales</taxon>
        <taxon>Paracoccaceae</taxon>
        <taxon>Paroceanicella</taxon>
    </lineage>
</organism>
<dbReference type="RefSeq" id="WP_138577881.1">
    <property type="nucleotide sequence ID" value="NZ_CP040818.1"/>
</dbReference>
<comment type="similarity">
    <text evidence="2">Belongs to the bacterial solute-binding protein 5 family.</text>
</comment>
<dbReference type="OrthoDB" id="9803988at2"/>
<dbReference type="CDD" id="cd08506">
    <property type="entry name" value="PBP2_clavulanate_OppA2"/>
    <property type="match status" value="1"/>
</dbReference>
<dbReference type="GO" id="GO:0043190">
    <property type="term" value="C:ATP-binding cassette (ABC) transporter complex"/>
    <property type="evidence" value="ECO:0007669"/>
    <property type="project" value="InterPro"/>
</dbReference>
<dbReference type="SUPFAM" id="SSF53850">
    <property type="entry name" value="Periplasmic binding protein-like II"/>
    <property type="match status" value="1"/>
</dbReference>
<dbReference type="Gene3D" id="3.40.190.10">
    <property type="entry name" value="Periplasmic binding protein-like II"/>
    <property type="match status" value="1"/>
</dbReference>
<feature type="signal peptide" evidence="4">
    <location>
        <begin position="1"/>
        <end position="17"/>
    </location>
</feature>
<dbReference type="InterPro" id="IPR039424">
    <property type="entry name" value="SBP_5"/>
</dbReference>
<sequence length="557" mass="60126">MRPRTTLAALMSGIALAGLAATMPAGGARAEAGTPGGTLRLLAKAASGTIDPHINYTLQYFQINYMLYDGLVTFRKAGDDTGFDVVADLAEALPEPQNDGKTYVFKLREGIKFSDGTDLTPEDVLASFQRIFKVSGPTSGTFYNGIVGADACLESPADCTLEGGVVIDDAANTVTINLTAPDGEFLQKIAIPHAAILPAETPAEDAGTTPVPGTGPYMIESYNPNERLRMVRNPHFEEWSADAQPAGYPDEIDYDFGLTEEAAVTAIQNGQADWMFDPPPPDRLAEIGSRYASQVSLHPLTAMWYAPMNTNLAPFDDVRVRQAVNYAIDRSAIVKLFGGAALAQPACQILPPGFPSYVPYCPYTAGDTDTWSAPDMEKARALVAESGTAGQEVTIVAEDNTVSRAIGVYLQGVLNELGYKTSVQPISQNIQFTYIQNTNNKVQISISQWFQDYPSPSNFLQVLFGCDSFTPGSDASVNISGFCDEAIDAKMDEAAALTLTDPEKSAAMWTEVDHAVTDAAPAAVLFTPKRVDFVSKRVQNFTFSPQFYWIMSQSWLQ</sequence>
<dbReference type="InterPro" id="IPR023765">
    <property type="entry name" value="SBP_5_CS"/>
</dbReference>
<dbReference type="PANTHER" id="PTHR30290:SF83">
    <property type="entry name" value="ABC TRANSPORTER SUBSTRATE-BINDING PROTEIN"/>
    <property type="match status" value="1"/>
</dbReference>
<evidence type="ECO:0000313" key="6">
    <source>
        <dbReference type="EMBL" id="QDL91388.1"/>
    </source>
</evidence>
<evidence type="ECO:0000256" key="3">
    <source>
        <dbReference type="ARBA" id="ARBA00022729"/>
    </source>
</evidence>
<feature type="chain" id="PRO_5023068739" evidence="4">
    <location>
        <begin position="18"/>
        <end position="557"/>
    </location>
</feature>
<evidence type="ECO:0000256" key="1">
    <source>
        <dbReference type="ARBA" id="ARBA00004418"/>
    </source>
</evidence>
<dbReference type="PIRSF" id="PIRSF002741">
    <property type="entry name" value="MppA"/>
    <property type="match status" value="1"/>
</dbReference>
<keyword evidence="7" id="KW-1185">Reference proteome</keyword>
<accession>A0A5B8FGY6</accession>